<dbReference type="Pfam" id="PF05739">
    <property type="entry name" value="SNARE"/>
    <property type="match status" value="1"/>
</dbReference>
<dbReference type="FunFam" id="1.20.5.110:FF:000059">
    <property type="entry name" value="Related to syntaxin 12"/>
    <property type="match status" value="1"/>
</dbReference>
<dbReference type="GO" id="GO:0012505">
    <property type="term" value="C:endomembrane system"/>
    <property type="evidence" value="ECO:0007669"/>
    <property type="project" value="TreeGrafter"/>
</dbReference>
<dbReference type="GO" id="GO:0000149">
    <property type="term" value="F:SNARE binding"/>
    <property type="evidence" value="ECO:0007669"/>
    <property type="project" value="TreeGrafter"/>
</dbReference>
<dbReference type="AlphaFoldDB" id="A0A060T028"/>
<evidence type="ECO:0000256" key="2">
    <source>
        <dbReference type="SAM" id="Phobius"/>
    </source>
</evidence>
<sequence length="309" mass="34650">MTSLSHYPNLDPGLDPSLTTLPSPLPSNCPSCCTVLLTTAYNCPSYSVIMYSDDVDLEAQQPYSDSPEFDSLAEQVATGVFNINSGLVKLQSLLKAFNNNPKPSVQERAVEIADSTRQEFKTLSDPIKRLQSWQDPLPPQKFTQQKLSREFSTALSEFQELQRDLAEKQRLAIVKTKTHIAEVQAEEQDQDHEPAAAEQTLLQEELNQEEVDYQQRLIEERESEIQNIEHGISELNEIFTDLGTIVTEQGTIIDNIEANVYSYAQSTRDASTQLTKAARSQRNARGRAFCLLIILIIVLTVILLAMFLG</sequence>
<protein>
    <submittedName>
        <fullName evidence="4">ARAD1C13420p</fullName>
    </submittedName>
</protein>
<accession>A0A060T028</accession>
<dbReference type="PANTHER" id="PTHR19957">
    <property type="entry name" value="SYNTAXIN"/>
    <property type="match status" value="1"/>
</dbReference>
<dbReference type="PhylomeDB" id="A0A060T028"/>
<evidence type="ECO:0000256" key="1">
    <source>
        <dbReference type="ARBA" id="ARBA00009063"/>
    </source>
</evidence>
<dbReference type="InterPro" id="IPR045242">
    <property type="entry name" value="Syntaxin"/>
</dbReference>
<comment type="similarity">
    <text evidence="1">Belongs to the syntaxin family.</text>
</comment>
<dbReference type="Gene3D" id="1.20.58.70">
    <property type="match status" value="1"/>
</dbReference>
<dbReference type="PROSITE" id="PS50192">
    <property type="entry name" value="T_SNARE"/>
    <property type="match status" value="1"/>
</dbReference>
<evidence type="ECO:0000313" key="4">
    <source>
        <dbReference type="EMBL" id="CDP34480.1"/>
    </source>
</evidence>
<dbReference type="Gene3D" id="1.20.5.110">
    <property type="match status" value="1"/>
</dbReference>
<reference evidence="4" key="2">
    <citation type="submission" date="2014-06" db="EMBL/GenBank/DDBJ databases">
        <title>The complete genome of Blastobotrys (Arxula) adeninivorans LS3 - a yeast of biotechnological interest.</title>
        <authorList>
            <person name="Kunze G."/>
            <person name="Gaillardin C."/>
            <person name="Czernicka M."/>
            <person name="Durrens P."/>
            <person name="Martin T."/>
            <person name="Boer E."/>
            <person name="Gabaldon T."/>
            <person name="Cruz J."/>
            <person name="Talla E."/>
            <person name="Marck C."/>
            <person name="Goffeau A."/>
            <person name="Barbe V."/>
            <person name="Baret P."/>
            <person name="Baronian K."/>
            <person name="Beier S."/>
            <person name="Bleykasten C."/>
            <person name="Bode R."/>
            <person name="Casaregola S."/>
            <person name="Despons L."/>
            <person name="Fairhead C."/>
            <person name="Giersberg M."/>
            <person name="Gierski P."/>
            <person name="Hahnel U."/>
            <person name="Hartmann A."/>
            <person name="Jankowska D."/>
            <person name="Jubin C."/>
            <person name="Jung P."/>
            <person name="Lafontaine I."/>
            <person name="Leh-Louis V."/>
            <person name="Lemaire M."/>
            <person name="Marcet-Houben M."/>
            <person name="Mascher M."/>
            <person name="Morel G."/>
            <person name="Richard G.-F."/>
            <person name="Riechen J."/>
            <person name="Sacerdot C."/>
            <person name="Sarkar A."/>
            <person name="Savel G."/>
            <person name="Schacherer J."/>
            <person name="Sherman D."/>
            <person name="Straub M.-L."/>
            <person name="Stein N."/>
            <person name="Thierry A."/>
            <person name="Trautwein-Schult A."/>
            <person name="Westhof E."/>
            <person name="Worch S."/>
            <person name="Dujon B."/>
            <person name="Souciet J.-L."/>
            <person name="Wincker P."/>
            <person name="Scholz U."/>
            <person name="Neuveglise N."/>
        </authorList>
    </citation>
    <scope>NUCLEOTIDE SEQUENCE</scope>
    <source>
        <strain evidence="4">LS3</strain>
    </source>
</reference>
<gene>
    <name evidence="4" type="ORF">GNLVRS02_ARAD1C13420g</name>
</gene>
<dbReference type="CDD" id="cd15840">
    <property type="entry name" value="SNARE_Qa"/>
    <property type="match status" value="1"/>
</dbReference>
<dbReference type="GO" id="GO:0006886">
    <property type="term" value="P:intracellular protein transport"/>
    <property type="evidence" value="ECO:0007669"/>
    <property type="project" value="InterPro"/>
</dbReference>
<dbReference type="SMART" id="SM00397">
    <property type="entry name" value="t_SNARE"/>
    <property type="match status" value="1"/>
</dbReference>
<dbReference type="InterPro" id="IPR006011">
    <property type="entry name" value="Syntaxin_N"/>
</dbReference>
<evidence type="ECO:0000259" key="3">
    <source>
        <dbReference type="PROSITE" id="PS50192"/>
    </source>
</evidence>
<proteinExistence type="inferred from homology"/>
<dbReference type="InterPro" id="IPR000727">
    <property type="entry name" value="T_SNARE_dom"/>
</dbReference>
<dbReference type="SUPFAM" id="SSF47661">
    <property type="entry name" value="t-snare proteins"/>
    <property type="match status" value="1"/>
</dbReference>
<name>A0A060T028_BLAAD</name>
<dbReference type="GO" id="GO:0048278">
    <property type="term" value="P:vesicle docking"/>
    <property type="evidence" value="ECO:0007669"/>
    <property type="project" value="TreeGrafter"/>
</dbReference>
<dbReference type="GO" id="GO:0006906">
    <property type="term" value="P:vesicle fusion"/>
    <property type="evidence" value="ECO:0007669"/>
    <property type="project" value="TreeGrafter"/>
</dbReference>
<dbReference type="InterPro" id="IPR010989">
    <property type="entry name" value="SNARE"/>
</dbReference>
<keyword evidence="2" id="KW-0812">Transmembrane</keyword>
<dbReference type="GO" id="GO:0005484">
    <property type="term" value="F:SNAP receptor activity"/>
    <property type="evidence" value="ECO:0007669"/>
    <property type="project" value="InterPro"/>
</dbReference>
<dbReference type="EMBL" id="HG937693">
    <property type="protein sequence ID" value="CDP34480.1"/>
    <property type="molecule type" value="Genomic_DNA"/>
</dbReference>
<organism evidence="4">
    <name type="scientific">Blastobotrys adeninivorans</name>
    <name type="common">Yeast</name>
    <name type="synonym">Arxula adeninivorans</name>
    <dbReference type="NCBI Taxonomy" id="409370"/>
    <lineage>
        <taxon>Eukaryota</taxon>
        <taxon>Fungi</taxon>
        <taxon>Dikarya</taxon>
        <taxon>Ascomycota</taxon>
        <taxon>Saccharomycotina</taxon>
        <taxon>Dipodascomycetes</taxon>
        <taxon>Dipodascales</taxon>
        <taxon>Trichomonascaceae</taxon>
        <taxon>Blastobotrys</taxon>
    </lineage>
</organism>
<keyword evidence="2" id="KW-0472">Membrane</keyword>
<reference evidence="4" key="1">
    <citation type="submission" date="2014-02" db="EMBL/GenBank/DDBJ databases">
        <authorList>
            <person name="Genoscope - CEA"/>
        </authorList>
    </citation>
    <scope>NUCLEOTIDE SEQUENCE</scope>
    <source>
        <strain evidence="4">LS3</strain>
    </source>
</reference>
<dbReference type="Pfam" id="PF14523">
    <property type="entry name" value="Syntaxin_2"/>
    <property type="match status" value="1"/>
</dbReference>
<keyword evidence="2" id="KW-1133">Transmembrane helix</keyword>
<dbReference type="PANTHER" id="PTHR19957:SF38">
    <property type="entry name" value="LD27581P"/>
    <property type="match status" value="1"/>
</dbReference>
<dbReference type="GO" id="GO:0031201">
    <property type="term" value="C:SNARE complex"/>
    <property type="evidence" value="ECO:0007669"/>
    <property type="project" value="TreeGrafter"/>
</dbReference>
<dbReference type="GO" id="GO:0006896">
    <property type="term" value="P:Golgi to vacuole transport"/>
    <property type="evidence" value="ECO:0007669"/>
    <property type="project" value="TreeGrafter"/>
</dbReference>
<feature type="transmembrane region" description="Helical" evidence="2">
    <location>
        <begin position="288"/>
        <end position="308"/>
    </location>
</feature>
<dbReference type="PROSITE" id="PS00914">
    <property type="entry name" value="SYNTAXIN"/>
    <property type="match status" value="1"/>
</dbReference>
<feature type="domain" description="T-SNARE coiled-coil homology" evidence="3">
    <location>
        <begin position="215"/>
        <end position="277"/>
    </location>
</feature>
<dbReference type="InterPro" id="IPR006012">
    <property type="entry name" value="Syntaxin/epimorphin_CS"/>
</dbReference>